<proteinExistence type="predicted"/>
<reference evidence="2" key="1">
    <citation type="journal article" date="2010" name="Genome Res.">
        <title>Population genomic sequencing of Coccidioides fungi reveals recent hybridization and transposon control.</title>
        <authorList>
            <person name="Neafsey D.E."/>
            <person name="Barker B.M."/>
            <person name="Sharpton T.J."/>
            <person name="Stajich J.E."/>
            <person name="Park D.J."/>
            <person name="Whiston E."/>
            <person name="Hung C.-Y."/>
            <person name="McMahan C."/>
            <person name="White J."/>
            <person name="Sykes S."/>
            <person name="Heiman D."/>
            <person name="Young S."/>
            <person name="Zeng Q."/>
            <person name="Abouelleil A."/>
            <person name="Aftuck L."/>
            <person name="Bessette D."/>
            <person name="Brown A."/>
            <person name="FitzGerald M."/>
            <person name="Lui A."/>
            <person name="Macdonald J.P."/>
            <person name="Priest M."/>
            <person name="Orbach M.J."/>
            <person name="Galgiani J.N."/>
            <person name="Kirkland T.N."/>
            <person name="Cole G.T."/>
            <person name="Birren B.W."/>
            <person name="Henn M.R."/>
            <person name="Taylor J.W."/>
            <person name="Rounsley S.D."/>
        </authorList>
    </citation>
    <scope>NUCLEOTIDE SEQUENCE [LARGE SCALE GENOMIC DNA]</scope>
    <source>
        <strain evidence="2">H538.4</strain>
    </source>
</reference>
<evidence type="ECO:0000313" key="1">
    <source>
        <dbReference type="EMBL" id="KMU84850.1"/>
    </source>
</evidence>
<evidence type="ECO:0000313" key="2">
    <source>
        <dbReference type="Proteomes" id="UP000054563"/>
    </source>
</evidence>
<gene>
    <name evidence="1" type="ORF">CIHG_02634</name>
</gene>
<dbReference type="AlphaFoldDB" id="A0A0J8RI82"/>
<dbReference type="VEuPathDB" id="FungiDB:CIHG_02634"/>
<organism evidence="1 2">
    <name type="scientific">Coccidioides immitis H538.4</name>
    <dbReference type="NCBI Taxonomy" id="396776"/>
    <lineage>
        <taxon>Eukaryota</taxon>
        <taxon>Fungi</taxon>
        <taxon>Dikarya</taxon>
        <taxon>Ascomycota</taxon>
        <taxon>Pezizomycotina</taxon>
        <taxon>Eurotiomycetes</taxon>
        <taxon>Eurotiomycetidae</taxon>
        <taxon>Onygenales</taxon>
        <taxon>Onygenaceae</taxon>
        <taxon>Coccidioides</taxon>
    </lineage>
</organism>
<dbReference type="Proteomes" id="UP000054563">
    <property type="component" value="Unassembled WGS sequence"/>
</dbReference>
<accession>A0A0J8RI82</accession>
<name>A0A0J8RI82_COCIT</name>
<dbReference type="EMBL" id="DS016986">
    <property type="protein sequence ID" value="KMU84850.1"/>
    <property type="molecule type" value="Genomic_DNA"/>
</dbReference>
<sequence>MRTFGSFWPFQPTQTLRTSDWARPGVYARSPQLDQPQFRNAPMAAGLRTSSAPDLLRTQDIHTLSRNCPMFRLQGESTSYPFFNALGPFRWEFPSVEVYNVLSTRRIRSPLPYMSGWLPHHASLKVELVPHCPERTSRKLFISLSVL</sequence>
<protein>
    <submittedName>
        <fullName evidence="1">Uncharacterized protein</fullName>
    </submittedName>
</protein>